<gene>
    <name evidence="3" type="ORF">CHH67_18055</name>
</gene>
<dbReference type="PANTHER" id="PTHR43798">
    <property type="entry name" value="MONOACYLGLYCEROL LIPASE"/>
    <property type="match status" value="1"/>
</dbReference>
<feature type="domain" description="AB hydrolase-1" evidence="2">
    <location>
        <begin position="21"/>
        <end position="246"/>
    </location>
</feature>
<reference evidence="3 4" key="1">
    <citation type="submission" date="2017-07" db="EMBL/GenBank/DDBJ databases">
        <title>Isolation and whole genome analysis of endospore-forming bacteria from heroin.</title>
        <authorList>
            <person name="Kalinowski J."/>
            <person name="Ahrens B."/>
            <person name="Al-Dilaimi A."/>
            <person name="Winkler A."/>
            <person name="Wibberg D."/>
            <person name="Schleenbecker U."/>
            <person name="Ruckert C."/>
            <person name="Wolfel R."/>
            <person name="Grass G."/>
        </authorList>
    </citation>
    <scope>NUCLEOTIDE SEQUENCE [LARGE SCALE GENOMIC DNA]</scope>
    <source>
        <strain evidence="3 4">7537-G1</strain>
    </source>
</reference>
<dbReference type="OrthoDB" id="252464at2"/>
<name>A0A268EMV4_9BACL</name>
<proteinExistence type="predicted"/>
<protein>
    <submittedName>
        <fullName evidence="3">Alpha/beta hydrolase</fullName>
    </submittedName>
</protein>
<sequence>MEKVQCNGSTICYVDQGQGQPLILLHGFCGSSAYWEQVLPHLAGFRVIVPDLRGHGRSDAPVGPYTIEQMADDVLHLMDELGIPSAVLLGHSLGGYIALSFAQRYAARLKGFGLIHSTAYPDSEEAKEKRLKAVSTIQNDGITAFVDGLVPGLFAEGAEKTMPECIQRAKEIGYLTPPQGAAGAAMAMRERPDRRAVLNASVLPILLVAGEKDGLVPVERTFTADHEPVTQVVIEGAGHMSMMEAPEKLATAIRSFMDKVVAAT</sequence>
<dbReference type="Pfam" id="PF00561">
    <property type="entry name" value="Abhydrolase_1"/>
    <property type="match status" value="1"/>
</dbReference>
<keyword evidence="1 3" id="KW-0378">Hydrolase</keyword>
<dbReference type="PANTHER" id="PTHR43798:SF31">
    <property type="entry name" value="AB HYDROLASE SUPERFAMILY PROTEIN YCLE"/>
    <property type="match status" value="1"/>
</dbReference>
<dbReference type="RefSeq" id="WP_095266602.1">
    <property type="nucleotide sequence ID" value="NZ_NPBY01000057.1"/>
</dbReference>
<dbReference type="AlphaFoldDB" id="A0A268EMV4"/>
<dbReference type="InterPro" id="IPR000073">
    <property type="entry name" value="AB_hydrolase_1"/>
</dbReference>
<dbReference type="InterPro" id="IPR050266">
    <property type="entry name" value="AB_hydrolase_sf"/>
</dbReference>
<comment type="caution">
    <text evidence="3">The sequence shown here is derived from an EMBL/GenBank/DDBJ whole genome shotgun (WGS) entry which is preliminary data.</text>
</comment>
<organism evidence="3 4">
    <name type="scientific">Paenibacillus campinasensis</name>
    <dbReference type="NCBI Taxonomy" id="66347"/>
    <lineage>
        <taxon>Bacteria</taxon>
        <taxon>Bacillati</taxon>
        <taxon>Bacillota</taxon>
        <taxon>Bacilli</taxon>
        <taxon>Bacillales</taxon>
        <taxon>Paenibacillaceae</taxon>
        <taxon>Paenibacillus</taxon>
    </lineage>
</organism>
<dbReference type="PRINTS" id="PR00412">
    <property type="entry name" value="EPOXHYDRLASE"/>
</dbReference>
<dbReference type="Proteomes" id="UP000215596">
    <property type="component" value="Unassembled WGS sequence"/>
</dbReference>
<evidence type="ECO:0000259" key="2">
    <source>
        <dbReference type="Pfam" id="PF00561"/>
    </source>
</evidence>
<accession>A0A268EMV4</accession>
<dbReference type="InterPro" id="IPR000639">
    <property type="entry name" value="Epox_hydrolase-like"/>
</dbReference>
<dbReference type="SUPFAM" id="SSF53474">
    <property type="entry name" value="alpha/beta-Hydrolases"/>
    <property type="match status" value="1"/>
</dbReference>
<evidence type="ECO:0000313" key="3">
    <source>
        <dbReference type="EMBL" id="PAD74452.1"/>
    </source>
</evidence>
<dbReference type="GO" id="GO:0016020">
    <property type="term" value="C:membrane"/>
    <property type="evidence" value="ECO:0007669"/>
    <property type="project" value="TreeGrafter"/>
</dbReference>
<evidence type="ECO:0000256" key="1">
    <source>
        <dbReference type="ARBA" id="ARBA00022801"/>
    </source>
</evidence>
<dbReference type="EMBL" id="NPBY01000057">
    <property type="protein sequence ID" value="PAD74452.1"/>
    <property type="molecule type" value="Genomic_DNA"/>
</dbReference>
<evidence type="ECO:0000313" key="4">
    <source>
        <dbReference type="Proteomes" id="UP000215596"/>
    </source>
</evidence>
<dbReference type="GO" id="GO:0016787">
    <property type="term" value="F:hydrolase activity"/>
    <property type="evidence" value="ECO:0007669"/>
    <property type="project" value="UniProtKB-KW"/>
</dbReference>
<dbReference type="InterPro" id="IPR029058">
    <property type="entry name" value="AB_hydrolase_fold"/>
</dbReference>
<dbReference type="Gene3D" id="3.40.50.1820">
    <property type="entry name" value="alpha/beta hydrolase"/>
    <property type="match status" value="1"/>
</dbReference>
<dbReference type="PRINTS" id="PR00111">
    <property type="entry name" value="ABHYDROLASE"/>
</dbReference>